<comment type="caution">
    <text evidence="2">The sequence shown here is derived from an EMBL/GenBank/DDBJ whole genome shotgun (WGS) entry which is preliminary data.</text>
</comment>
<accession>A0AAV5DNJ7</accession>
<reference evidence="2" key="1">
    <citation type="journal article" date="2018" name="DNA Res.">
        <title>Multiple hybrid de novo genome assembly of finger millet, an orphan allotetraploid crop.</title>
        <authorList>
            <person name="Hatakeyama M."/>
            <person name="Aluri S."/>
            <person name="Balachadran M.T."/>
            <person name="Sivarajan S.R."/>
            <person name="Patrignani A."/>
            <person name="Gruter S."/>
            <person name="Poveda L."/>
            <person name="Shimizu-Inatsugi R."/>
            <person name="Baeten J."/>
            <person name="Francoijs K.J."/>
            <person name="Nataraja K.N."/>
            <person name="Reddy Y.A.N."/>
            <person name="Phadnis S."/>
            <person name="Ravikumar R.L."/>
            <person name="Schlapbach R."/>
            <person name="Sreeman S.M."/>
            <person name="Shimizu K.K."/>
        </authorList>
    </citation>
    <scope>NUCLEOTIDE SEQUENCE</scope>
</reference>
<dbReference type="EMBL" id="BQKI01000019">
    <property type="protein sequence ID" value="GJN11697.1"/>
    <property type="molecule type" value="Genomic_DNA"/>
</dbReference>
<name>A0AAV5DNJ7_ELECO</name>
<gene>
    <name evidence="2" type="primary">ga29907</name>
    <name evidence="2" type="ORF">PR202_ga29907</name>
</gene>
<sequence length="160" mass="17647">MAVRRTPNPVKSWRYLHGEGARVECRGVNCPPVQGIAPWFTVELMQSRDGAGVELPPTRKTSFDMPFSAREWVGSVAKTPGEPLAAPSSRARASAACNGRSSSSSEGWLQWRPVAVQWRKREEGRGRVRPGMVFIGNWRQPYTANMKNGQLAGGHMARDA</sequence>
<dbReference type="AlphaFoldDB" id="A0AAV5DNJ7"/>
<evidence type="ECO:0000256" key="1">
    <source>
        <dbReference type="SAM" id="MobiDB-lite"/>
    </source>
</evidence>
<feature type="region of interest" description="Disordered" evidence="1">
    <location>
        <begin position="78"/>
        <end position="105"/>
    </location>
</feature>
<keyword evidence="3" id="KW-1185">Reference proteome</keyword>
<feature type="compositionally biased region" description="Low complexity" evidence="1">
    <location>
        <begin position="85"/>
        <end position="105"/>
    </location>
</feature>
<organism evidence="2 3">
    <name type="scientific">Eleusine coracana subsp. coracana</name>
    <dbReference type="NCBI Taxonomy" id="191504"/>
    <lineage>
        <taxon>Eukaryota</taxon>
        <taxon>Viridiplantae</taxon>
        <taxon>Streptophyta</taxon>
        <taxon>Embryophyta</taxon>
        <taxon>Tracheophyta</taxon>
        <taxon>Spermatophyta</taxon>
        <taxon>Magnoliopsida</taxon>
        <taxon>Liliopsida</taxon>
        <taxon>Poales</taxon>
        <taxon>Poaceae</taxon>
        <taxon>PACMAD clade</taxon>
        <taxon>Chloridoideae</taxon>
        <taxon>Cynodonteae</taxon>
        <taxon>Eleusininae</taxon>
        <taxon>Eleusine</taxon>
    </lineage>
</organism>
<reference evidence="2" key="2">
    <citation type="submission" date="2021-12" db="EMBL/GenBank/DDBJ databases">
        <title>Resequencing data analysis of finger millet.</title>
        <authorList>
            <person name="Hatakeyama M."/>
            <person name="Aluri S."/>
            <person name="Balachadran M.T."/>
            <person name="Sivarajan S.R."/>
            <person name="Poveda L."/>
            <person name="Shimizu-Inatsugi R."/>
            <person name="Schlapbach R."/>
            <person name="Sreeman S.M."/>
            <person name="Shimizu K.K."/>
        </authorList>
    </citation>
    <scope>NUCLEOTIDE SEQUENCE</scope>
</reference>
<evidence type="ECO:0000313" key="3">
    <source>
        <dbReference type="Proteomes" id="UP001054889"/>
    </source>
</evidence>
<evidence type="ECO:0000313" key="2">
    <source>
        <dbReference type="EMBL" id="GJN11697.1"/>
    </source>
</evidence>
<protein>
    <submittedName>
        <fullName evidence="2">Uncharacterized protein</fullName>
    </submittedName>
</protein>
<dbReference type="Proteomes" id="UP001054889">
    <property type="component" value="Unassembled WGS sequence"/>
</dbReference>
<proteinExistence type="predicted"/>